<dbReference type="SUPFAM" id="SSF51197">
    <property type="entry name" value="Clavaminate synthase-like"/>
    <property type="match status" value="1"/>
</dbReference>
<evidence type="ECO:0000256" key="1">
    <source>
        <dbReference type="ARBA" id="ARBA00023002"/>
    </source>
</evidence>
<gene>
    <name evidence="3" type="ORF">SFMTTN_1717</name>
</gene>
<evidence type="ECO:0000313" key="3">
    <source>
        <dbReference type="EMBL" id="GBL45906.1"/>
    </source>
</evidence>
<dbReference type="RefSeq" id="WP_124704714.1">
    <property type="nucleotide sequence ID" value="NZ_BGOW01000015.1"/>
</dbReference>
<dbReference type="InterPro" id="IPR003819">
    <property type="entry name" value="TauD/TfdA-like"/>
</dbReference>
<sequence>MTSTRSPFHLDADAAYQAWREAKLSNYPRRAEDMVVEVGDPRALTPAEHDAILIRCRKTNLAIYASHCGATPGKDIPRMLGLQFGLKQLDHNLLADEDAITSLTVAAGGGQRGDFIPYTDRPIRWHTDGYYNPPERRILGLMLHCVTPAVSGGENTLLDHEIAYLLMRDASPEHIRALMAPDAMTIPARMDENGVARPAETGPVFSVLDSGQLHMRYTARTRSIEWNPSPATLAAVAFLEQLLASDLSYIFRARLESGMGLVCNNVLHDRSGFSDNETQRRLLYRARYYERMANT</sequence>
<dbReference type="EMBL" id="BGOW01000015">
    <property type="protein sequence ID" value="GBL45906.1"/>
    <property type="molecule type" value="Genomic_DNA"/>
</dbReference>
<dbReference type="Pfam" id="PF02668">
    <property type="entry name" value="TauD"/>
    <property type="match status" value="1"/>
</dbReference>
<dbReference type="GO" id="GO:0016706">
    <property type="term" value="F:2-oxoglutarate-dependent dioxygenase activity"/>
    <property type="evidence" value="ECO:0007669"/>
    <property type="project" value="UniProtKB-ARBA"/>
</dbReference>
<comment type="caution">
    <text evidence="3">The sequence shown here is derived from an EMBL/GenBank/DDBJ whole genome shotgun (WGS) entry which is preliminary data.</text>
</comment>
<evidence type="ECO:0000259" key="2">
    <source>
        <dbReference type="Pfam" id="PF02668"/>
    </source>
</evidence>
<dbReference type="OrthoDB" id="9770519at2"/>
<dbReference type="InterPro" id="IPR042098">
    <property type="entry name" value="TauD-like_sf"/>
</dbReference>
<keyword evidence="1" id="KW-0560">Oxidoreductase</keyword>
<protein>
    <recommendedName>
        <fullName evidence="2">TauD/TfdA-like domain-containing protein</fullName>
    </recommendedName>
</protein>
<dbReference type="Gene3D" id="3.60.130.10">
    <property type="entry name" value="Clavaminate synthase-like"/>
    <property type="match status" value="1"/>
</dbReference>
<feature type="domain" description="TauD/TfdA-like" evidence="2">
    <location>
        <begin position="91"/>
        <end position="286"/>
    </location>
</feature>
<name>A0A401JE82_9PROT</name>
<accession>A0A401JE82</accession>
<evidence type="ECO:0000313" key="4">
    <source>
        <dbReference type="Proteomes" id="UP000286806"/>
    </source>
</evidence>
<proteinExistence type="predicted"/>
<keyword evidence="4" id="KW-1185">Reference proteome</keyword>
<dbReference type="Proteomes" id="UP000286806">
    <property type="component" value="Unassembled WGS sequence"/>
</dbReference>
<dbReference type="AlphaFoldDB" id="A0A401JE82"/>
<reference evidence="3 4" key="1">
    <citation type="journal article" date="2019" name="Front. Microbiol.">
        <title>Genomes of Neutrophilic Sulfur-Oxidizing Chemolithoautotrophs Representing 9 Proteobacterial Species From 8 Genera.</title>
        <authorList>
            <person name="Watanabe T."/>
            <person name="Kojima H."/>
            <person name="Umezawa K."/>
            <person name="Hori C."/>
            <person name="Takasuka T.E."/>
            <person name="Kato Y."/>
            <person name="Fukui M."/>
        </authorList>
    </citation>
    <scope>NUCLEOTIDE SEQUENCE [LARGE SCALE GENOMIC DNA]</scope>
    <source>
        <strain evidence="3 4">TTN</strain>
    </source>
</reference>
<organism evidence="3 4">
    <name type="scientific">Sulfuriferula multivorans</name>
    <dbReference type="NCBI Taxonomy" id="1559896"/>
    <lineage>
        <taxon>Bacteria</taxon>
        <taxon>Pseudomonadati</taxon>
        <taxon>Pseudomonadota</taxon>
        <taxon>Betaproteobacteria</taxon>
        <taxon>Nitrosomonadales</taxon>
        <taxon>Sulfuricellaceae</taxon>
        <taxon>Sulfuriferula</taxon>
    </lineage>
</organism>